<evidence type="ECO:0000313" key="2">
    <source>
        <dbReference type="Proteomes" id="UP001229244"/>
    </source>
</evidence>
<protein>
    <submittedName>
        <fullName evidence="1">Uncharacterized protein</fullName>
    </submittedName>
</protein>
<dbReference type="EMBL" id="JAUSUL010000002">
    <property type="protein sequence ID" value="MDQ0316408.1"/>
    <property type="molecule type" value="Genomic_DNA"/>
</dbReference>
<gene>
    <name evidence="1" type="ORF">J2S73_002865</name>
</gene>
<keyword evidence="2" id="KW-1185">Reference proteome</keyword>
<reference evidence="1" key="1">
    <citation type="submission" date="2023-07" db="EMBL/GenBank/DDBJ databases">
        <title>Genomic Encyclopedia of Type Strains, Phase IV (KMG-IV): sequencing the most valuable type-strain genomes for metagenomic binning, comparative biology and taxonomic classification.</title>
        <authorList>
            <person name="Goeker M."/>
        </authorList>
    </citation>
    <scope>NUCLEOTIDE SEQUENCE</scope>
    <source>
        <strain evidence="1">DSM 21202</strain>
    </source>
</reference>
<dbReference type="RefSeq" id="WP_306886229.1">
    <property type="nucleotide sequence ID" value="NZ_JAUSUL010000002.1"/>
</dbReference>
<proteinExistence type="predicted"/>
<dbReference type="Proteomes" id="UP001229244">
    <property type="component" value="Unassembled WGS sequence"/>
</dbReference>
<accession>A0AAE4ATK8</accession>
<organism evidence="1 2">
    <name type="scientific">Amorphus orientalis</name>
    <dbReference type="NCBI Taxonomy" id="649198"/>
    <lineage>
        <taxon>Bacteria</taxon>
        <taxon>Pseudomonadati</taxon>
        <taxon>Pseudomonadota</taxon>
        <taxon>Alphaproteobacteria</taxon>
        <taxon>Hyphomicrobiales</taxon>
        <taxon>Amorphaceae</taxon>
        <taxon>Amorphus</taxon>
    </lineage>
</organism>
<comment type="caution">
    <text evidence="1">The sequence shown here is derived from an EMBL/GenBank/DDBJ whole genome shotgun (WGS) entry which is preliminary data.</text>
</comment>
<dbReference type="AlphaFoldDB" id="A0AAE4ATK8"/>
<evidence type="ECO:0000313" key="1">
    <source>
        <dbReference type="EMBL" id="MDQ0316408.1"/>
    </source>
</evidence>
<name>A0AAE4ATK8_9HYPH</name>
<sequence>MLVGYLRRLTAHLTDTRQLKGSNVDMGIAVEAANRAADIIEENLIQPLSRVREHRAEDEQLD</sequence>